<reference evidence="2" key="1">
    <citation type="submission" date="2022-11" db="EMBL/GenBank/DDBJ databases">
        <title>Centuries of genome instability and evolution in soft-shell clam transmissible cancer (bioRxiv).</title>
        <authorList>
            <person name="Hart S.F.M."/>
            <person name="Yonemitsu M.A."/>
            <person name="Giersch R.M."/>
            <person name="Beal B.F."/>
            <person name="Arriagada G."/>
            <person name="Davis B.W."/>
            <person name="Ostrander E.A."/>
            <person name="Goff S.P."/>
            <person name="Metzger M.J."/>
        </authorList>
    </citation>
    <scope>NUCLEOTIDE SEQUENCE</scope>
    <source>
        <strain evidence="2">MELC-2E11</strain>
        <tissue evidence="2">Siphon/mantle</tissue>
    </source>
</reference>
<dbReference type="PROSITE" id="PS50227">
    <property type="entry name" value="G_PROTEIN_RECEP_F2_3"/>
    <property type="match status" value="1"/>
</dbReference>
<evidence type="ECO:0000259" key="1">
    <source>
        <dbReference type="PROSITE" id="PS50227"/>
    </source>
</evidence>
<dbReference type="Proteomes" id="UP001164746">
    <property type="component" value="Chromosome 1"/>
</dbReference>
<dbReference type="SUPFAM" id="SSF111418">
    <property type="entry name" value="Hormone receptor domain"/>
    <property type="match status" value="1"/>
</dbReference>
<protein>
    <recommendedName>
        <fullName evidence="1">G-protein coupled receptors family 2 profile 1 domain-containing protein</fullName>
    </recommendedName>
</protein>
<dbReference type="Gene3D" id="4.10.1240.10">
    <property type="entry name" value="GPCR, family 2, extracellular hormone receptor domain"/>
    <property type="match status" value="1"/>
</dbReference>
<evidence type="ECO:0000313" key="2">
    <source>
        <dbReference type="EMBL" id="WAQ94304.1"/>
    </source>
</evidence>
<accession>A0ABY7D9H9</accession>
<dbReference type="InterPro" id="IPR036445">
    <property type="entry name" value="GPCR_2_extracell_dom_sf"/>
</dbReference>
<keyword evidence="3" id="KW-1185">Reference proteome</keyword>
<name>A0ABY7D9H9_MYAAR</name>
<sequence>MEYTEGNCRDRLFELPLNIFNVFSCSMCYKYLFHTGNKLTPQIEKPWMLVPAENARTHYADNFSVLADVKDAKPRDVICNSLNRDDCTRWMNCFQAAIRCCQKQLSIPLSNVTSGLCPRTWDGYSCFDDVLQSTRVKLSCPSYIEHGSTSEE</sequence>
<organism evidence="2 3">
    <name type="scientific">Mya arenaria</name>
    <name type="common">Soft-shell clam</name>
    <dbReference type="NCBI Taxonomy" id="6604"/>
    <lineage>
        <taxon>Eukaryota</taxon>
        <taxon>Metazoa</taxon>
        <taxon>Spiralia</taxon>
        <taxon>Lophotrochozoa</taxon>
        <taxon>Mollusca</taxon>
        <taxon>Bivalvia</taxon>
        <taxon>Autobranchia</taxon>
        <taxon>Heteroconchia</taxon>
        <taxon>Euheterodonta</taxon>
        <taxon>Imparidentia</taxon>
        <taxon>Neoheterodontei</taxon>
        <taxon>Myida</taxon>
        <taxon>Myoidea</taxon>
        <taxon>Myidae</taxon>
        <taxon>Mya</taxon>
    </lineage>
</organism>
<gene>
    <name evidence="2" type="ORF">MAR_006775</name>
</gene>
<dbReference type="PROSITE" id="PS00649">
    <property type="entry name" value="G_PROTEIN_RECEP_F2_1"/>
    <property type="match status" value="1"/>
</dbReference>
<proteinExistence type="predicted"/>
<dbReference type="InterPro" id="IPR001879">
    <property type="entry name" value="GPCR_2_extracellular_dom"/>
</dbReference>
<dbReference type="InterPro" id="IPR017983">
    <property type="entry name" value="GPCR_2_secretin-like_CS"/>
</dbReference>
<dbReference type="EMBL" id="CP111012">
    <property type="protein sequence ID" value="WAQ94304.1"/>
    <property type="molecule type" value="Genomic_DNA"/>
</dbReference>
<feature type="domain" description="G-protein coupled receptors family 2 profile 1" evidence="1">
    <location>
        <begin position="99"/>
        <end position="152"/>
    </location>
</feature>
<evidence type="ECO:0000313" key="3">
    <source>
        <dbReference type="Proteomes" id="UP001164746"/>
    </source>
</evidence>